<proteinExistence type="predicted"/>
<feature type="region of interest" description="Disordered" evidence="1">
    <location>
        <begin position="231"/>
        <end position="254"/>
    </location>
</feature>
<name>A0A5B0NSG3_PUCGR</name>
<dbReference type="OrthoDB" id="2505454at2759"/>
<dbReference type="AlphaFoldDB" id="A0A5B0NSG3"/>
<feature type="region of interest" description="Disordered" evidence="1">
    <location>
        <begin position="281"/>
        <end position="331"/>
    </location>
</feature>
<evidence type="ECO:0000313" key="3">
    <source>
        <dbReference type="Proteomes" id="UP000324748"/>
    </source>
</evidence>
<feature type="compositionally biased region" description="Low complexity" evidence="1">
    <location>
        <begin position="297"/>
        <end position="309"/>
    </location>
</feature>
<feature type="compositionally biased region" description="Basic and acidic residues" evidence="1">
    <location>
        <begin position="236"/>
        <end position="254"/>
    </location>
</feature>
<feature type="compositionally biased region" description="Low complexity" evidence="1">
    <location>
        <begin position="114"/>
        <end position="131"/>
    </location>
</feature>
<sequence>MQDGFWWSFINPFKAETLSSNKGRPSTTTRKNHNRTSGIIMMDRRKRRRNSNKNKLTAPQLAHPEDHNHHQEHETLEQGVGPPPSEFIKSLPASSLIKYLDRHCLLNSPLRSTPESSSAAARQAPPSTSSPLGSTKKQLIEDYNQFALLVSSTYDPNHTAQPPETPEERAGSYKEQRGAKIDPQSSSISPSTSALSSGGDSSGSSSPGLARSSSSSSSFYRKLFGPAAFLEDEEHGEPARKKQAKLAESRDPRDSLYSFDETLTQLVLSHHHQSFPSLLVSPSEAPASIHPRPRPSSPTSSPSAPAPRRQAPRPPQPDQHDLLFAPDLDGPIRPTLKRKSILKPATTLDHHGFLFNIHLNHLPSILHPHPPSDHIRLIEDHVLSNFVYSVKTRGNALRPN</sequence>
<evidence type="ECO:0000313" key="2">
    <source>
        <dbReference type="EMBL" id="KAA1091556.1"/>
    </source>
</evidence>
<comment type="caution">
    <text evidence="2">The sequence shown here is derived from an EMBL/GenBank/DDBJ whole genome shotgun (WGS) entry which is preliminary data.</text>
</comment>
<dbReference type="EMBL" id="VSWC01000092">
    <property type="protein sequence ID" value="KAA1091556.1"/>
    <property type="molecule type" value="Genomic_DNA"/>
</dbReference>
<organism evidence="2 3">
    <name type="scientific">Puccinia graminis f. sp. tritici</name>
    <dbReference type="NCBI Taxonomy" id="56615"/>
    <lineage>
        <taxon>Eukaryota</taxon>
        <taxon>Fungi</taxon>
        <taxon>Dikarya</taxon>
        <taxon>Basidiomycota</taxon>
        <taxon>Pucciniomycotina</taxon>
        <taxon>Pucciniomycetes</taxon>
        <taxon>Pucciniales</taxon>
        <taxon>Pucciniaceae</taxon>
        <taxon>Puccinia</taxon>
    </lineage>
</organism>
<feature type="compositionally biased region" description="Basic and acidic residues" evidence="1">
    <location>
        <begin position="63"/>
        <end position="76"/>
    </location>
</feature>
<accession>A0A5B0NSG3</accession>
<dbReference type="Proteomes" id="UP000324748">
    <property type="component" value="Unassembled WGS sequence"/>
</dbReference>
<feature type="region of interest" description="Disordered" evidence="1">
    <location>
        <begin position="17"/>
        <end position="88"/>
    </location>
</feature>
<feature type="compositionally biased region" description="Polar residues" evidence="1">
    <location>
        <begin position="17"/>
        <end position="29"/>
    </location>
</feature>
<gene>
    <name evidence="2" type="ORF">PGT21_035575</name>
</gene>
<keyword evidence="3" id="KW-1185">Reference proteome</keyword>
<feature type="compositionally biased region" description="Low complexity" evidence="1">
    <location>
        <begin position="185"/>
        <end position="217"/>
    </location>
</feature>
<feature type="compositionally biased region" description="Basic and acidic residues" evidence="1">
    <location>
        <begin position="166"/>
        <end position="180"/>
    </location>
</feature>
<reference evidence="2 3" key="1">
    <citation type="submission" date="2019-05" db="EMBL/GenBank/DDBJ databases">
        <title>Emergence of the Ug99 lineage of the wheat stem rust pathogen through somatic hybridization.</title>
        <authorList>
            <person name="Li F."/>
            <person name="Upadhyaya N.M."/>
            <person name="Sperschneider J."/>
            <person name="Matny O."/>
            <person name="Nguyen-Phuc H."/>
            <person name="Mago R."/>
            <person name="Raley C."/>
            <person name="Miller M.E."/>
            <person name="Silverstein K.A.T."/>
            <person name="Henningsen E."/>
            <person name="Hirsch C.D."/>
            <person name="Visser B."/>
            <person name="Pretorius Z.A."/>
            <person name="Steffenson B.J."/>
            <person name="Schwessinger B."/>
            <person name="Dodds P.N."/>
            <person name="Figueroa M."/>
        </authorList>
    </citation>
    <scope>NUCLEOTIDE SEQUENCE [LARGE SCALE GENOMIC DNA]</scope>
    <source>
        <strain evidence="2">21-0</strain>
    </source>
</reference>
<feature type="region of interest" description="Disordered" evidence="1">
    <location>
        <begin position="110"/>
        <end position="136"/>
    </location>
</feature>
<evidence type="ECO:0000256" key="1">
    <source>
        <dbReference type="SAM" id="MobiDB-lite"/>
    </source>
</evidence>
<protein>
    <submittedName>
        <fullName evidence="2">Uncharacterized protein</fullName>
    </submittedName>
</protein>
<feature type="region of interest" description="Disordered" evidence="1">
    <location>
        <begin position="154"/>
        <end position="217"/>
    </location>
</feature>